<dbReference type="RefSeq" id="WP_195133482.1">
    <property type="nucleotide sequence ID" value="NZ_JADLQX010000040.1"/>
</dbReference>
<dbReference type="EMBL" id="JADLQX010000040">
    <property type="protein sequence ID" value="MBF6302294.1"/>
    <property type="molecule type" value="Genomic_DNA"/>
</dbReference>
<accession>A0ABS0D555</accession>
<evidence type="ECO:0000313" key="2">
    <source>
        <dbReference type="EMBL" id="MBF6302294.1"/>
    </source>
</evidence>
<gene>
    <name evidence="2" type="ORF">IU459_32845</name>
</gene>
<comment type="caution">
    <text evidence="2">The sequence shown here is derived from an EMBL/GenBank/DDBJ whole genome shotgun (WGS) entry which is preliminary data.</text>
</comment>
<sequence length="303" mass="33387">MARSSASAFLPDMVDKVLISACRAAGLDPADAVMLRLGENMLYQLAAAPVVVRIARNLQHWDDASKEVTVANWLAAQRFPAAQTYSIGDRSQPIEIDGHPVTFWRLIPGRAADLHETGILGELLHQLHQLDRPAGLTLPAVQAFGHVPARLATAPIPAADADFLRHRVRELEQELEALTFQLPVTALHGDAHVKNVMITDDGQAVLIDLEAFAFGPAEWDLAKTAAEASMGMLAERDYAAFAGSYGYDITTWSGWPILQAIQQVKMVSWLSQNVDHSARVRSEYDKRIRTLRTGRLTEPWRGL</sequence>
<organism evidence="2 3">
    <name type="scientific">Nocardia amamiensis</name>
    <dbReference type="NCBI Taxonomy" id="404578"/>
    <lineage>
        <taxon>Bacteria</taxon>
        <taxon>Bacillati</taxon>
        <taxon>Actinomycetota</taxon>
        <taxon>Actinomycetes</taxon>
        <taxon>Mycobacteriales</taxon>
        <taxon>Nocardiaceae</taxon>
        <taxon>Nocardia</taxon>
    </lineage>
</organism>
<dbReference type="Gene3D" id="3.90.1200.10">
    <property type="match status" value="1"/>
</dbReference>
<dbReference type="SUPFAM" id="SSF56112">
    <property type="entry name" value="Protein kinase-like (PK-like)"/>
    <property type="match status" value="1"/>
</dbReference>
<keyword evidence="3" id="KW-1185">Reference proteome</keyword>
<dbReference type="Proteomes" id="UP000702209">
    <property type="component" value="Unassembled WGS sequence"/>
</dbReference>
<dbReference type="InterPro" id="IPR002575">
    <property type="entry name" value="Aminoglycoside_PTrfase"/>
</dbReference>
<feature type="domain" description="Aminoglycoside phosphotransferase" evidence="1">
    <location>
        <begin position="48"/>
        <end position="246"/>
    </location>
</feature>
<protein>
    <submittedName>
        <fullName evidence="2">Aminoglycoside phosphotransferase family protein</fullName>
    </submittedName>
</protein>
<name>A0ABS0D555_9NOCA</name>
<reference evidence="2 3" key="1">
    <citation type="submission" date="2020-10" db="EMBL/GenBank/DDBJ databases">
        <title>Identification of Nocardia species via Next-generation sequencing and recognition of intraspecies genetic diversity.</title>
        <authorList>
            <person name="Li P."/>
            <person name="Li P."/>
            <person name="Lu B."/>
        </authorList>
    </citation>
    <scope>NUCLEOTIDE SEQUENCE [LARGE SCALE GENOMIC DNA]</scope>
    <source>
        <strain evidence="2 3">BJ06-0157</strain>
    </source>
</reference>
<evidence type="ECO:0000259" key="1">
    <source>
        <dbReference type="Pfam" id="PF01636"/>
    </source>
</evidence>
<dbReference type="InterPro" id="IPR011009">
    <property type="entry name" value="Kinase-like_dom_sf"/>
</dbReference>
<evidence type="ECO:0000313" key="3">
    <source>
        <dbReference type="Proteomes" id="UP000702209"/>
    </source>
</evidence>
<proteinExistence type="predicted"/>
<dbReference type="Pfam" id="PF01636">
    <property type="entry name" value="APH"/>
    <property type="match status" value="1"/>
</dbReference>